<protein>
    <submittedName>
        <fullName evidence="2">Uncharacterized protein</fullName>
    </submittedName>
</protein>
<name>A0AAF0C6P1_9GAMM</name>
<organism evidence="2 3">
    <name type="scientific">Thalassomonas actiniarum</name>
    <dbReference type="NCBI Taxonomy" id="485447"/>
    <lineage>
        <taxon>Bacteria</taxon>
        <taxon>Pseudomonadati</taxon>
        <taxon>Pseudomonadota</taxon>
        <taxon>Gammaproteobacteria</taxon>
        <taxon>Alteromonadales</taxon>
        <taxon>Colwelliaceae</taxon>
        <taxon>Thalassomonas</taxon>
    </lineage>
</organism>
<accession>A0AAF0C6P1</accession>
<sequence length="52" mass="5762">MQTIIENILAYISAFDGDPLVLITLLALCAGMLFALYKVVKLVLEHKAIKDK</sequence>
<reference evidence="2 3" key="2">
    <citation type="journal article" date="2022" name="Mar. Drugs">
        <title>Bioassay-Guided Fractionation Leads to the Detection of Cholic Acid Generated by the Rare Thalassomonas sp.</title>
        <authorList>
            <person name="Pheiffer F."/>
            <person name="Schneider Y.K."/>
            <person name="Hansen E.H."/>
            <person name="Andersen J.H."/>
            <person name="Isaksson J."/>
            <person name="Busche T."/>
            <person name="R C."/>
            <person name="Kalinowski J."/>
            <person name="Zyl L.V."/>
            <person name="Trindade M."/>
        </authorList>
    </citation>
    <scope>NUCLEOTIDE SEQUENCE [LARGE SCALE GENOMIC DNA]</scope>
    <source>
        <strain evidence="2 3">A5K-106</strain>
    </source>
</reference>
<feature type="transmembrane region" description="Helical" evidence="1">
    <location>
        <begin position="20"/>
        <end position="40"/>
    </location>
</feature>
<gene>
    <name evidence="2" type="ORF">SG35_031665</name>
</gene>
<evidence type="ECO:0000313" key="3">
    <source>
        <dbReference type="Proteomes" id="UP000032568"/>
    </source>
</evidence>
<keyword evidence="1" id="KW-1133">Transmembrane helix</keyword>
<keyword evidence="1" id="KW-0472">Membrane</keyword>
<keyword evidence="1" id="KW-0812">Transmembrane</keyword>
<dbReference type="Proteomes" id="UP000032568">
    <property type="component" value="Chromosome pTact"/>
</dbReference>
<evidence type="ECO:0000256" key="1">
    <source>
        <dbReference type="SAM" id="Phobius"/>
    </source>
</evidence>
<dbReference type="KEGG" id="tact:SG35_031665"/>
<dbReference type="RefSeq" id="WP_160298227.1">
    <property type="nucleotide sequence ID" value="NZ_CP059736.1"/>
</dbReference>
<keyword evidence="3" id="KW-1185">Reference proteome</keyword>
<dbReference type="AlphaFoldDB" id="A0AAF0C6P1"/>
<evidence type="ECO:0000313" key="2">
    <source>
        <dbReference type="EMBL" id="WDE02310.1"/>
    </source>
</evidence>
<reference evidence="2 3" key="1">
    <citation type="journal article" date="2015" name="Genome Announc.">
        <title>Draft Genome Sequences of Marine Isolates of Thalassomonas viridans and Thalassomonas actiniarum.</title>
        <authorList>
            <person name="Olonade I."/>
            <person name="van Zyl L.J."/>
            <person name="Trindade M."/>
        </authorList>
    </citation>
    <scope>NUCLEOTIDE SEQUENCE [LARGE SCALE GENOMIC DNA]</scope>
    <source>
        <strain evidence="2 3">A5K-106</strain>
    </source>
</reference>
<proteinExistence type="predicted"/>
<dbReference type="EMBL" id="CP059736">
    <property type="protein sequence ID" value="WDE02310.1"/>
    <property type="molecule type" value="Genomic_DNA"/>
</dbReference>